<feature type="region of interest" description="Disordered" evidence="2">
    <location>
        <begin position="1"/>
        <end position="25"/>
    </location>
</feature>
<feature type="repeat" description="WD" evidence="1">
    <location>
        <begin position="1093"/>
        <end position="1126"/>
    </location>
</feature>
<feature type="domain" description="Putative E3 ubiquitin-protein ligase LIN N-terminal" evidence="3">
    <location>
        <begin position="29"/>
        <end position="179"/>
    </location>
</feature>
<evidence type="ECO:0000259" key="4">
    <source>
        <dbReference type="Pfam" id="PF23628"/>
    </source>
</evidence>
<dbReference type="InterPro" id="IPR036322">
    <property type="entry name" value="WD40_repeat_dom_sf"/>
</dbReference>
<evidence type="ECO:0000256" key="2">
    <source>
        <dbReference type="SAM" id="MobiDB-lite"/>
    </source>
</evidence>
<dbReference type="InterPro" id="IPR016024">
    <property type="entry name" value="ARM-type_fold"/>
</dbReference>
<dbReference type="InterPro" id="IPR015943">
    <property type="entry name" value="WD40/YVTN_repeat-like_dom_sf"/>
</dbReference>
<dbReference type="InterPro" id="IPR011989">
    <property type="entry name" value="ARM-like"/>
</dbReference>
<keyword evidence="7" id="KW-1185">Reference proteome</keyword>
<dbReference type="PANTHER" id="PTHR35549:SF2">
    <property type="entry name" value="TRANSDUCIN_WD40 REPEAT-LIKE SUPERFAMILY PROTEIN"/>
    <property type="match status" value="1"/>
</dbReference>
<evidence type="ECO:0000259" key="3">
    <source>
        <dbReference type="Pfam" id="PF23568"/>
    </source>
</evidence>
<dbReference type="PROSITE" id="PS50082">
    <property type="entry name" value="WD_REPEATS_2"/>
    <property type="match status" value="1"/>
</dbReference>
<dbReference type="SUPFAM" id="SSF48371">
    <property type="entry name" value="ARM repeat"/>
    <property type="match status" value="1"/>
</dbReference>
<feature type="domain" description="Putative E3 ubiquitin-protein ligase LIN ARM-like" evidence="4">
    <location>
        <begin position="713"/>
        <end position="1069"/>
    </location>
</feature>
<dbReference type="InterPro" id="IPR056512">
    <property type="entry name" value="LIN_N"/>
</dbReference>
<dbReference type="EMBL" id="JAKUCV010004786">
    <property type="protein sequence ID" value="KAJ4834082.1"/>
    <property type="molecule type" value="Genomic_DNA"/>
</dbReference>
<dbReference type="Gene3D" id="1.25.10.10">
    <property type="entry name" value="Leucine-rich Repeat Variant"/>
    <property type="match status" value="1"/>
</dbReference>
<dbReference type="Proteomes" id="UP001141552">
    <property type="component" value="Unassembled WGS sequence"/>
</dbReference>
<dbReference type="PANTHER" id="PTHR35549">
    <property type="entry name" value="OS04G0584500 PROTEIN"/>
    <property type="match status" value="1"/>
</dbReference>
<dbReference type="SMART" id="SM00320">
    <property type="entry name" value="WD40"/>
    <property type="match status" value="1"/>
</dbReference>
<dbReference type="OrthoDB" id="6262491at2759"/>
<dbReference type="SUPFAM" id="SSF50978">
    <property type="entry name" value="WD40 repeat-like"/>
    <property type="match status" value="1"/>
</dbReference>
<dbReference type="InterPro" id="IPR001680">
    <property type="entry name" value="WD40_rpt"/>
</dbReference>
<reference evidence="6" key="1">
    <citation type="submission" date="2022-02" db="EMBL/GenBank/DDBJ databases">
        <authorList>
            <person name="Henning P.M."/>
            <person name="McCubbin A.G."/>
            <person name="Shore J.S."/>
        </authorList>
    </citation>
    <scope>NUCLEOTIDE SEQUENCE</scope>
    <source>
        <strain evidence="6">F60SS</strain>
        <tissue evidence="6">Leaves</tissue>
    </source>
</reference>
<dbReference type="Pfam" id="PF23654">
    <property type="entry name" value="ARM_LIN_2nd"/>
    <property type="match status" value="1"/>
</dbReference>
<comment type="caution">
    <text evidence="6">The sequence shown here is derived from an EMBL/GenBank/DDBJ whole genome shotgun (WGS) entry which is preliminary data.</text>
</comment>
<dbReference type="Gene3D" id="2.130.10.10">
    <property type="entry name" value="YVTN repeat-like/Quinoprotein amine dehydrogenase"/>
    <property type="match status" value="2"/>
</dbReference>
<evidence type="ECO:0000259" key="5">
    <source>
        <dbReference type="Pfam" id="PF23654"/>
    </source>
</evidence>
<protein>
    <recommendedName>
        <fullName evidence="8">E3 ubiquitin-protein ligase LIN-1</fullName>
    </recommendedName>
</protein>
<feature type="domain" description="Putative E3 ubiquitin-protein ligase LIN ARM repeats" evidence="5">
    <location>
        <begin position="548"/>
        <end position="711"/>
    </location>
</feature>
<accession>A0A9Q0FP82</accession>
<organism evidence="6 7">
    <name type="scientific">Turnera subulata</name>
    <dbReference type="NCBI Taxonomy" id="218843"/>
    <lineage>
        <taxon>Eukaryota</taxon>
        <taxon>Viridiplantae</taxon>
        <taxon>Streptophyta</taxon>
        <taxon>Embryophyta</taxon>
        <taxon>Tracheophyta</taxon>
        <taxon>Spermatophyta</taxon>
        <taxon>Magnoliopsida</taxon>
        <taxon>eudicotyledons</taxon>
        <taxon>Gunneridae</taxon>
        <taxon>Pentapetalae</taxon>
        <taxon>rosids</taxon>
        <taxon>fabids</taxon>
        <taxon>Malpighiales</taxon>
        <taxon>Passifloraceae</taxon>
        <taxon>Turnera</taxon>
    </lineage>
</organism>
<evidence type="ECO:0008006" key="8">
    <source>
        <dbReference type="Google" id="ProtNLM"/>
    </source>
</evidence>
<feature type="compositionally biased region" description="Basic and acidic residues" evidence="2">
    <location>
        <begin position="16"/>
        <end position="25"/>
    </location>
</feature>
<name>A0A9Q0FP82_9ROSI</name>
<evidence type="ECO:0000313" key="6">
    <source>
        <dbReference type="EMBL" id="KAJ4834082.1"/>
    </source>
</evidence>
<keyword evidence="1" id="KW-0853">WD repeat</keyword>
<dbReference type="Pfam" id="PF00400">
    <property type="entry name" value="WD40"/>
    <property type="match status" value="1"/>
</dbReference>
<evidence type="ECO:0000313" key="7">
    <source>
        <dbReference type="Proteomes" id="UP001141552"/>
    </source>
</evidence>
<sequence length="1335" mass="150920">MASMTCSSSSSSPGDDSSKDQERPDPEFIRELVSSINAYILEFLSDSESWKALKSQCTSKLDIQKQEFFEFSEQSILSNLYWGIVSIEAAAQGRWPEEKTNHLANAERMLQVPALLDEHGKTAGIQNQLLICYSYFYLSVVRKLQNDEWQVAQHFLQAMVVCPRLVLEELAPQLSGALFPWSTVCKKQVTRGKEILLDDSCTYSNEDIVDEVIRKIAKKYKPWVMYYQVMKYGDTPQWQCSSGRASFPDDESQYFLHVVKSSCDHTIATEQGHCLQACDNRVHPLDPQECILDDGTEDASISDRVEGFQYFSHALEYLDQVPKLKDEKENFGKSTSLRYLWEVLLESQSDTLSTTLSSRYSSYLGEGDLENGVLLVDQLNVEATRCSMRVPREVEDDPQPELFDQKLQAACSTMERMSTTMISLHSPQESMQKEACAVNEQLFQKGVNDLFSCRFLKSISDLDLRALELNGKSLDTVWDGNIEGNLSQRLSRTHIVPVNDSIAPTALQNFMPTQTDHPKKSTKDKRKAHSQRYINELCLGSAKVSRTESMEILERSISRLRFLEGLTTCEEDYASEITTIYEMLNNKRGVKYTMLKDVILDQLLVAISNSKEERVIRASMSILSTIISKNKSAIEEIKKKGLRLHDLATALKRNVHEAAILIYMINPPPKEMKTLELLPALAEVLCTSSAYEQKPESVLLTPPAASLMIIEVLVTAFDCATNNMHLAAINSPRVLSGLLNVADSRNLEEYISLANILVKCMQFDGQGRKYIAEFIPVGPFKRLLQSNDRRAKFAALEFFHEILQMPRSSSFKLLQRILQEGSGGIIQTVMQCVQDLQSDYQLLAANLLIQLDTLASTENSGGKSGFTEEAMNIILHSIISEEGSTIQQLSTFMLANIGGTYSWTGEPYTMAWLIKKAGLTSSYHRNMVKNIDWMDQCLQDAGIDSWCSKISKGIMDIGKPIFYALEKGLRSKIKRISRDSLIAIAWIGCEISKYPHNLRYNACEILLNGIEKFLHPGFELEERLLACLCIYNYASGRGMHKLCHFSEGVRESLRRFSNVTWMAEELHRVADYYVPDKSVWDVNQQSATLVWDMKEHKKAVTCFSLLEAGDCLLSGSDDKTIRVWQVVEKKLECTEVITMKEPIRKLETQGQMIFIINQGLGMKVLDSSRKVKDICKSKRVKCMSAYQGKIYIGCQDSSIQELATVNNKERQIRAATKSWRMQHKPINSIVVYKDWMYSASSTVEGSKVQKWRTQCKPQMSIPAEKGRNVLAMEVVEDFIYLNCSSSTSTLQIWLRGTEQKVGRISAGSRITSLLTANDIVLCGTEKGLIKGWIPL</sequence>
<proteinExistence type="predicted"/>
<dbReference type="Pfam" id="PF23628">
    <property type="entry name" value="ARM_LIN_C"/>
    <property type="match status" value="1"/>
</dbReference>
<dbReference type="InterPro" id="IPR056514">
    <property type="entry name" value="ARM_LIN_2nd"/>
</dbReference>
<dbReference type="Pfam" id="PF23568">
    <property type="entry name" value="ARM_LIN"/>
    <property type="match status" value="1"/>
</dbReference>
<dbReference type="InterPro" id="IPR055566">
    <property type="entry name" value="ARM_LIN"/>
</dbReference>
<gene>
    <name evidence="6" type="ORF">Tsubulata_016280</name>
</gene>
<dbReference type="PROSITE" id="PS50294">
    <property type="entry name" value="WD_REPEATS_REGION"/>
    <property type="match status" value="1"/>
</dbReference>
<evidence type="ECO:0000256" key="1">
    <source>
        <dbReference type="PROSITE-ProRule" id="PRU00221"/>
    </source>
</evidence>
<reference evidence="6" key="2">
    <citation type="journal article" date="2023" name="Plants (Basel)">
        <title>Annotation of the Turnera subulata (Passifloraceae) Draft Genome Reveals the S-Locus Evolved after the Divergence of Turneroideae from Passifloroideae in a Stepwise Manner.</title>
        <authorList>
            <person name="Henning P.M."/>
            <person name="Roalson E.H."/>
            <person name="Mir W."/>
            <person name="McCubbin A.G."/>
            <person name="Shore J.S."/>
        </authorList>
    </citation>
    <scope>NUCLEOTIDE SEQUENCE</scope>
    <source>
        <strain evidence="6">F60SS</strain>
    </source>
</reference>